<evidence type="ECO:0000313" key="3">
    <source>
        <dbReference type="EMBL" id="KXN71773.1"/>
    </source>
</evidence>
<feature type="transmembrane region" description="Helical" evidence="2">
    <location>
        <begin position="90"/>
        <end position="113"/>
    </location>
</feature>
<name>A0A137P9V2_CONC2</name>
<gene>
    <name evidence="3" type="ORF">CONCODRAFT_69566</name>
</gene>
<proteinExistence type="predicted"/>
<keyword evidence="2" id="KW-1133">Transmembrane helix</keyword>
<sequence>MNPNDYRYISLNEIEQRNNNAEDEEILLIEDDFGTNYRKPLINSKESGVRDGEDFDDNSSSNSDLEILEPEDSPYNNPPQQRSKKEPKKVLKILGFLFQNLFIDIICPIIIFFSLQNSIGATLAIVLSAIPPAASTIFSILVFKRIEAIPIISLCSISITSIFTLSYGNPKFNLLPDVIIPFFIGVGFLFTIKRKRPLFYYFARPWVTQNNPEKIAEWNNKWDQVGFRRDMRLIGVGWGVGLVLRGLSWGILVYLLDVQVLLIINPIIGLGFMVPLGVWTSVYVKKKLAQFRLA</sequence>
<evidence type="ECO:0000256" key="2">
    <source>
        <dbReference type="SAM" id="Phobius"/>
    </source>
</evidence>
<accession>A0A137P9V2</accession>
<feature type="transmembrane region" description="Helical" evidence="2">
    <location>
        <begin position="174"/>
        <end position="192"/>
    </location>
</feature>
<feature type="transmembrane region" description="Helical" evidence="2">
    <location>
        <begin position="148"/>
        <end position="168"/>
    </location>
</feature>
<evidence type="ECO:0000313" key="4">
    <source>
        <dbReference type="Proteomes" id="UP000070444"/>
    </source>
</evidence>
<organism evidence="3 4">
    <name type="scientific">Conidiobolus coronatus (strain ATCC 28846 / CBS 209.66 / NRRL 28638)</name>
    <name type="common">Delacroixia coronata</name>
    <dbReference type="NCBI Taxonomy" id="796925"/>
    <lineage>
        <taxon>Eukaryota</taxon>
        <taxon>Fungi</taxon>
        <taxon>Fungi incertae sedis</taxon>
        <taxon>Zoopagomycota</taxon>
        <taxon>Entomophthoromycotina</taxon>
        <taxon>Entomophthoromycetes</taxon>
        <taxon>Entomophthorales</taxon>
        <taxon>Ancylistaceae</taxon>
        <taxon>Conidiobolus</taxon>
    </lineage>
</organism>
<keyword evidence="4" id="KW-1185">Reference proteome</keyword>
<dbReference type="AlphaFoldDB" id="A0A137P9V2"/>
<keyword evidence="2" id="KW-0812">Transmembrane</keyword>
<dbReference type="NCBIfam" id="NF041646">
    <property type="entry name" value="VC0807_fam"/>
    <property type="match status" value="1"/>
</dbReference>
<feature type="transmembrane region" description="Helical" evidence="2">
    <location>
        <begin position="262"/>
        <end position="284"/>
    </location>
</feature>
<protein>
    <submittedName>
        <fullName evidence="3">Uncharacterized protein</fullName>
    </submittedName>
</protein>
<dbReference type="Proteomes" id="UP000070444">
    <property type="component" value="Unassembled WGS sequence"/>
</dbReference>
<feature type="transmembrane region" description="Helical" evidence="2">
    <location>
        <begin position="119"/>
        <end position="141"/>
    </location>
</feature>
<reference evidence="3 4" key="1">
    <citation type="journal article" date="2015" name="Genome Biol. Evol.">
        <title>Phylogenomic analyses indicate that early fungi evolved digesting cell walls of algal ancestors of land plants.</title>
        <authorList>
            <person name="Chang Y."/>
            <person name="Wang S."/>
            <person name="Sekimoto S."/>
            <person name="Aerts A.L."/>
            <person name="Choi C."/>
            <person name="Clum A."/>
            <person name="LaButti K.M."/>
            <person name="Lindquist E.A."/>
            <person name="Yee Ngan C."/>
            <person name="Ohm R.A."/>
            <person name="Salamov A.A."/>
            <person name="Grigoriev I.V."/>
            <person name="Spatafora J.W."/>
            <person name="Berbee M.L."/>
        </authorList>
    </citation>
    <scope>NUCLEOTIDE SEQUENCE [LARGE SCALE GENOMIC DNA]</scope>
    <source>
        <strain evidence="3 4">NRRL 28638</strain>
    </source>
</reference>
<feature type="region of interest" description="Disordered" evidence="1">
    <location>
        <begin position="38"/>
        <end position="84"/>
    </location>
</feature>
<evidence type="ECO:0000256" key="1">
    <source>
        <dbReference type="SAM" id="MobiDB-lite"/>
    </source>
</evidence>
<keyword evidence="2" id="KW-0472">Membrane</keyword>
<feature type="transmembrane region" description="Helical" evidence="2">
    <location>
        <begin position="233"/>
        <end position="256"/>
    </location>
</feature>
<dbReference type="EMBL" id="KQ964467">
    <property type="protein sequence ID" value="KXN71773.1"/>
    <property type="molecule type" value="Genomic_DNA"/>
</dbReference>